<dbReference type="InterPro" id="IPR003018">
    <property type="entry name" value="GAF"/>
</dbReference>
<organism evidence="5 6">
    <name type="scientific">Shewanella jiangmenensis</name>
    <dbReference type="NCBI Taxonomy" id="2837387"/>
    <lineage>
        <taxon>Bacteria</taxon>
        <taxon>Pseudomonadati</taxon>
        <taxon>Pseudomonadota</taxon>
        <taxon>Gammaproteobacteria</taxon>
        <taxon>Alteromonadales</taxon>
        <taxon>Shewanellaceae</taxon>
        <taxon>Shewanella</taxon>
    </lineage>
</organism>
<dbReference type="RefSeq" id="WP_214507605.1">
    <property type="nucleotide sequence ID" value="NZ_JAHEPS010000004.1"/>
</dbReference>
<keyword evidence="3" id="KW-0812">Transmembrane</keyword>
<dbReference type="InterPro" id="IPR000160">
    <property type="entry name" value="GGDEF_dom"/>
</dbReference>
<comment type="catalytic activity">
    <reaction evidence="2">
        <text>2 GTP = 3',3'-c-di-GMP + 2 diphosphate</text>
        <dbReference type="Rhea" id="RHEA:24898"/>
        <dbReference type="ChEBI" id="CHEBI:33019"/>
        <dbReference type="ChEBI" id="CHEBI:37565"/>
        <dbReference type="ChEBI" id="CHEBI:58805"/>
        <dbReference type="EC" id="2.7.7.65"/>
    </reaction>
</comment>
<dbReference type="PANTHER" id="PTHR45138">
    <property type="entry name" value="REGULATORY COMPONENTS OF SENSORY TRANSDUCTION SYSTEM"/>
    <property type="match status" value="1"/>
</dbReference>
<gene>
    <name evidence="5" type="ORF">KJI95_12875</name>
</gene>
<evidence type="ECO:0000313" key="5">
    <source>
        <dbReference type="EMBL" id="MBT1445415.1"/>
    </source>
</evidence>
<dbReference type="InterPro" id="IPR050469">
    <property type="entry name" value="Diguanylate_Cyclase"/>
</dbReference>
<feature type="transmembrane region" description="Helical" evidence="3">
    <location>
        <begin position="12"/>
        <end position="34"/>
    </location>
</feature>
<evidence type="ECO:0000259" key="4">
    <source>
        <dbReference type="PROSITE" id="PS50887"/>
    </source>
</evidence>
<comment type="caution">
    <text evidence="5">The sequence shown here is derived from an EMBL/GenBank/DDBJ whole genome shotgun (WGS) entry which is preliminary data.</text>
</comment>
<keyword evidence="3" id="KW-1133">Transmembrane helix</keyword>
<dbReference type="EMBL" id="JAHEPS010000004">
    <property type="protein sequence ID" value="MBT1445415.1"/>
    <property type="molecule type" value="Genomic_DNA"/>
</dbReference>
<dbReference type="Gene3D" id="6.10.340.10">
    <property type="match status" value="1"/>
</dbReference>
<dbReference type="Proteomes" id="UP001195903">
    <property type="component" value="Unassembled WGS sequence"/>
</dbReference>
<evidence type="ECO:0000256" key="2">
    <source>
        <dbReference type="ARBA" id="ARBA00034247"/>
    </source>
</evidence>
<dbReference type="PROSITE" id="PS50887">
    <property type="entry name" value="GGDEF"/>
    <property type="match status" value="1"/>
</dbReference>
<dbReference type="Pfam" id="PF01590">
    <property type="entry name" value="GAF"/>
    <property type="match status" value="1"/>
</dbReference>
<dbReference type="SUPFAM" id="SSF55781">
    <property type="entry name" value="GAF domain-like"/>
    <property type="match status" value="1"/>
</dbReference>
<keyword evidence="3" id="KW-0472">Membrane</keyword>
<dbReference type="Gene3D" id="3.30.450.40">
    <property type="match status" value="1"/>
</dbReference>
<dbReference type="PANTHER" id="PTHR45138:SF9">
    <property type="entry name" value="DIGUANYLATE CYCLASE DGCM-RELATED"/>
    <property type="match status" value="1"/>
</dbReference>
<dbReference type="InterPro" id="IPR029016">
    <property type="entry name" value="GAF-like_dom_sf"/>
</dbReference>
<dbReference type="EC" id="2.7.7.65" evidence="1"/>
<reference evidence="5 6" key="1">
    <citation type="submission" date="2021-05" db="EMBL/GenBank/DDBJ databases">
        <title>Shewanella sp. JM162201.</title>
        <authorList>
            <person name="Xu S."/>
            <person name="Li A."/>
        </authorList>
    </citation>
    <scope>NUCLEOTIDE SEQUENCE [LARGE SCALE GENOMIC DNA]</scope>
    <source>
        <strain evidence="5 6">JM162201</strain>
    </source>
</reference>
<name>A0ABS5V695_9GAMM</name>
<dbReference type="Gene3D" id="3.30.70.270">
    <property type="match status" value="1"/>
</dbReference>
<keyword evidence="6" id="KW-1185">Reference proteome</keyword>
<proteinExistence type="predicted"/>
<dbReference type="SMART" id="SM00267">
    <property type="entry name" value="GGDEF"/>
    <property type="match status" value="1"/>
</dbReference>
<evidence type="ECO:0000256" key="1">
    <source>
        <dbReference type="ARBA" id="ARBA00012528"/>
    </source>
</evidence>
<dbReference type="SUPFAM" id="SSF55073">
    <property type="entry name" value="Nucleotide cyclase"/>
    <property type="match status" value="1"/>
</dbReference>
<dbReference type="Pfam" id="PF00990">
    <property type="entry name" value="GGDEF"/>
    <property type="match status" value="1"/>
</dbReference>
<sequence length="626" mass="68820">MSSRFTSISSKVTVMIIMASSLFALLTMLIQLLWNYLGAVGNARNEIHGYSELILPTLAQALWDVDRSLQQDLLSGMEQMPNVGSVELASRDGVYIKLGGEAQLGSQAQPGSEAQRGGESRRSADAVAEPVVLAVNYEGERIATLTIALDRSEIYSTLWHQMVPLLLGNALKTLAMAFVILYLLKHLIMKRLLALSSFADAVGLSEGARAVPALQLDRKNDEIGQVASALEAMYRRIRGDWALIRQQQRKLALRGRALSHTVERQDDMLKWMAQANQLLAEVSLRFLKASATDSAAELGFFTENLGQMLAVERVAVMEFGDGRVSYRGFWSPEPDAMPARDLLIDNLPALHHKFGQTRTVVIEDVEQICDSDPLEYRYLKQVGITSVAGFAITDGDTLLGVLAVSNLTAPLCWSPEKSAILTQFAAALNELWLRERREQRMLELQQELMRVNVKLAEEAVTDALTGLSNRRPFVERLSAEIFRTGALLMIDVDFFKRYNDSYGHLAGDDVLKRLAQLLKETLPKNALPARIGGEEFAVVIPGMDAEALTLLCRDLLDAVRILAIPHQGSHLGHVSLSIGAVSLEHCSSVRDAMGKADASLYLAKEQGRNTAVVNGSLSVLTVRQAD</sequence>
<dbReference type="NCBIfam" id="TIGR00254">
    <property type="entry name" value="GGDEF"/>
    <property type="match status" value="1"/>
</dbReference>
<accession>A0ABS5V695</accession>
<protein>
    <recommendedName>
        <fullName evidence="1">diguanylate cyclase</fullName>
        <ecNumber evidence="1">2.7.7.65</ecNumber>
    </recommendedName>
</protein>
<feature type="domain" description="GGDEF" evidence="4">
    <location>
        <begin position="483"/>
        <end position="616"/>
    </location>
</feature>
<dbReference type="CDD" id="cd01949">
    <property type="entry name" value="GGDEF"/>
    <property type="match status" value="1"/>
</dbReference>
<dbReference type="InterPro" id="IPR029787">
    <property type="entry name" value="Nucleotide_cyclase"/>
</dbReference>
<feature type="transmembrane region" description="Helical" evidence="3">
    <location>
        <begin position="162"/>
        <end position="184"/>
    </location>
</feature>
<dbReference type="InterPro" id="IPR043128">
    <property type="entry name" value="Rev_trsase/Diguanyl_cyclase"/>
</dbReference>
<evidence type="ECO:0000313" key="6">
    <source>
        <dbReference type="Proteomes" id="UP001195903"/>
    </source>
</evidence>
<evidence type="ECO:0000256" key="3">
    <source>
        <dbReference type="SAM" id="Phobius"/>
    </source>
</evidence>